<gene>
    <name evidence="11" type="ORF">BRE01_29320</name>
</gene>
<dbReference type="PROSITE" id="PS00816">
    <property type="entry name" value="AIPM_HOMOCIT_SYNTH_2"/>
    <property type="match status" value="1"/>
</dbReference>
<keyword evidence="5 9" id="KW-0808">Transferase</keyword>
<dbReference type="PANTHER" id="PTHR43538:SF1">
    <property type="entry name" value="(R)-CITRAMALATE SYNTHASE"/>
    <property type="match status" value="1"/>
</dbReference>
<name>A0ABQ0TN71_9BACL</name>
<dbReference type="Pfam" id="PF00682">
    <property type="entry name" value="HMGL-like"/>
    <property type="match status" value="1"/>
</dbReference>
<dbReference type="InterPro" id="IPR013709">
    <property type="entry name" value="2-isopropylmalate_synth_dimer"/>
</dbReference>
<keyword evidence="3" id="KW-0028">Amino-acid biosynthesis</keyword>
<evidence type="ECO:0000256" key="2">
    <source>
        <dbReference type="ARBA" id="ARBA00006154"/>
    </source>
</evidence>
<dbReference type="SMART" id="SM00917">
    <property type="entry name" value="LeuA_dimer"/>
    <property type="match status" value="1"/>
</dbReference>
<comment type="caution">
    <text evidence="11">The sequence shown here is derived from an EMBL/GenBank/DDBJ whole genome shotgun (WGS) entry which is preliminary data.</text>
</comment>
<dbReference type="Pfam" id="PF22617">
    <property type="entry name" value="HCS_D2"/>
    <property type="match status" value="1"/>
</dbReference>
<dbReference type="PANTHER" id="PTHR43538">
    <property type="entry name" value="ALPHA-IPM SYNTHASE/HOMOCITRATE SYNTHASE"/>
    <property type="match status" value="1"/>
</dbReference>
<dbReference type="CDD" id="cd07941">
    <property type="entry name" value="DRE_TIM_LeuA3"/>
    <property type="match status" value="1"/>
</dbReference>
<comment type="catalytic activity">
    <reaction evidence="7">
        <text>pyruvate + acetyl-CoA + H2O = (3R)-citramalate + CoA + H(+)</text>
        <dbReference type="Rhea" id="RHEA:19045"/>
        <dbReference type="ChEBI" id="CHEBI:15361"/>
        <dbReference type="ChEBI" id="CHEBI:15377"/>
        <dbReference type="ChEBI" id="CHEBI:15378"/>
        <dbReference type="ChEBI" id="CHEBI:30934"/>
        <dbReference type="ChEBI" id="CHEBI:57287"/>
        <dbReference type="ChEBI" id="CHEBI:57288"/>
        <dbReference type="EC" id="2.3.3.21"/>
    </reaction>
</comment>
<evidence type="ECO:0000256" key="3">
    <source>
        <dbReference type="ARBA" id="ARBA00022605"/>
    </source>
</evidence>
<accession>A0ABQ0TN71</accession>
<evidence type="ECO:0000259" key="10">
    <source>
        <dbReference type="PROSITE" id="PS50991"/>
    </source>
</evidence>
<dbReference type="InterPro" id="IPR036230">
    <property type="entry name" value="LeuA_allosteric_dom_sf"/>
</dbReference>
<feature type="domain" description="Pyruvate carboxyltransferase" evidence="10">
    <location>
        <begin position="28"/>
        <end position="290"/>
    </location>
</feature>
<evidence type="ECO:0000256" key="1">
    <source>
        <dbReference type="ARBA" id="ARBA00004743"/>
    </source>
</evidence>
<dbReference type="Proteomes" id="UP000319578">
    <property type="component" value="Unassembled WGS sequence"/>
</dbReference>
<evidence type="ECO:0000313" key="11">
    <source>
        <dbReference type="EMBL" id="GED69230.1"/>
    </source>
</evidence>
<dbReference type="SUPFAM" id="SSF110921">
    <property type="entry name" value="2-isopropylmalate synthase LeuA, allosteric (dimerisation) domain"/>
    <property type="match status" value="1"/>
</dbReference>
<reference evidence="11 12" key="1">
    <citation type="submission" date="2019-06" db="EMBL/GenBank/DDBJ databases">
        <title>Whole genome shotgun sequence of Brevibacillus reuszeri NBRC 15719.</title>
        <authorList>
            <person name="Hosoyama A."/>
            <person name="Uohara A."/>
            <person name="Ohji S."/>
            <person name="Ichikawa N."/>
        </authorList>
    </citation>
    <scope>NUCLEOTIDE SEQUENCE [LARGE SCALE GENOMIC DNA]</scope>
    <source>
        <strain evidence="11 12">NBRC 15719</strain>
    </source>
</reference>
<dbReference type="NCBIfam" id="TIGR00977">
    <property type="entry name" value="citramal_synth"/>
    <property type="match status" value="1"/>
</dbReference>
<evidence type="ECO:0000256" key="8">
    <source>
        <dbReference type="NCBIfam" id="TIGR00977"/>
    </source>
</evidence>
<evidence type="ECO:0000256" key="4">
    <source>
        <dbReference type="ARBA" id="ARBA00022624"/>
    </source>
</evidence>
<dbReference type="EMBL" id="BJON01000011">
    <property type="protein sequence ID" value="GED69230.1"/>
    <property type="molecule type" value="Genomic_DNA"/>
</dbReference>
<dbReference type="Gene3D" id="3.20.20.70">
    <property type="entry name" value="Aldolase class I"/>
    <property type="match status" value="1"/>
</dbReference>
<dbReference type="SUPFAM" id="SSF51569">
    <property type="entry name" value="Aldolase"/>
    <property type="match status" value="1"/>
</dbReference>
<organism evidence="11 12">
    <name type="scientific">Brevibacillus reuszeri</name>
    <dbReference type="NCBI Taxonomy" id="54915"/>
    <lineage>
        <taxon>Bacteria</taxon>
        <taxon>Bacillati</taxon>
        <taxon>Bacillota</taxon>
        <taxon>Bacilli</taxon>
        <taxon>Bacillales</taxon>
        <taxon>Paenibacillaceae</taxon>
        <taxon>Brevibacillus</taxon>
    </lineage>
</organism>
<dbReference type="PROSITE" id="PS00815">
    <property type="entry name" value="AIPM_HOMOCIT_SYNTH_1"/>
    <property type="match status" value="1"/>
</dbReference>
<dbReference type="InterPro" id="IPR002034">
    <property type="entry name" value="AIPM/Hcit_synth_CS"/>
</dbReference>
<evidence type="ECO:0000256" key="6">
    <source>
        <dbReference type="ARBA" id="ARBA00023304"/>
    </source>
</evidence>
<dbReference type="PROSITE" id="PS50991">
    <property type="entry name" value="PYR_CT"/>
    <property type="match status" value="1"/>
</dbReference>
<dbReference type="Gene3D" id="1.10.238.260">
    <property type="match status" value="1"/>
</dbReference>
<dbReference type="EC" id="2.3.3.21" evidence="8"/>
<evidence type="ECO:0000313" key="12">
    <source>
        <dbReference type="Proteomes" id="UP000319578"/>
    </source>
</evidence>
<keyword evidence="6" id="KW-0100">Branched-chain amino acid biosynthesis</keyword>
<comment type="pathway">
    <text evidence="1">Amino-acid biosynthesis; L-isoleucine biosynthesis; 2-oxobutanoate from pyruvate: step 1/3.</text>
</comment>
<dbReference type="InterPro" id="IPR013785">
    <property type="entry name" value="Aldolase_TIM"/>
</dbReference>
<dbReference type="Gene3D" id="3.30.160.270">
    <property type="match status" value="1"/>
</dbReference>
<evidence type="ECO:0000256" key="5">
    <source>
        <dbReference type="ARBA" id="ARBA00022679"/>
    </source>
</evidence>
<dbReference type="Pfam" id="PF08502">
    <property type="entry name" value="LeuA_dimer"/>
    <property type="match status" value="1"/>
</dbReference>
<dbReference type="InterPro" id="IPR005675">
    <property type="entry name" value="Citramal_synthase"/>
</dbReference>
<evidence type="ECO:0000256" key="9">
    <source>
        <dbReference type="RuleBase" id="RU003523"/>
    </source>
</evidence>
<comment type="similarity">
    <text evidence="2 9">Belongs to the alpha-IPM synthase/homocitrate synthase family.</text>
</comment>
<protein>
    <recommendedName>
        <fullName evidence="8">Citramalate synthase</fullName>
        <ecNumber evidence="8">2.3.3.21</ecNumber>
    </recommendedName>
</protein>
<keyword evidence="12" id="KW-1185">Reference proteome</keyword>
<dbReference type="InterPro" id="IPR000891">
    <property type="entry name" value="PYR_CT"/>
</dbReference>
<proteinExistence type="inferred from homology"/>
<evidence type="ECO:0000256" key="7">
    <source>
        <dbReference type="ARBA" id="ARBA00048263"/>
    </source>
</evidence>
<keyword evidence="4" id="KW-0412">Isoleucine biosynthesis</keyword>
<sequence>MRSHFHAEASIEVYFKLAEMGGDMESKVYLYDTTLRDGTQGEGISLSVEDKIKIALRLDQFGIDFIEGGWPGSNPKDMAFFERVREIPLKHAKVTAFGSTCRPNVAASEDDNLQALIASGVSAAAIFGKSWDLHVTDALKTTLEENIRMVADSVAFLKEKGLTTLFLAEHFFDGYKANPRYALRVLEAAEEAGADWIVLCDTNGGSLPHEVYDIVKSAVSQLRVPIGIHPHNDSGVAVANALAAVQAGATQVQGTINGIGERCGNVNLISVVPNLQLKLGFTCISNEQLQDLTQLSRYVAEIANMTLPNNQPFVGHSAFAHKGGIHVSAVLRDPKTYEHIEPENIGNKRRVLVSELAGQSNLLAKMEELEIDLSLDREKAREVITRIKEREFQGYQYEGAEASLTLMLLEAAGKLKNLFTLDSFKILMEKAAVQSITSEATVKLSVNGETVHTAADGNGPVNALDNAMRKALESYYPCIANMHLADYKVRVLDENGATAAKVRVLIESASNGEKWSTVGVSTNVIEASWEALADSIRYMLWKEGCVEADNHAAAGARVGIVNH</sequence>
<dbReference type="InterPro" id="IPR054691">
    <property type="entry name" value="LeuA/HCS_post-cat"/>
</dbReference>